<feature type="compositionally biased region" description="Low complexity" evidence="1">
    <location>
        <begin position="75"/>
        <end position="99"/>
    </location>
</feature>
<proteinExistence type="predicted"/>
<dbReference type="STRING" id="407234.SAMN05421795_103120"/>
<evidence type="ECO:0000313" key="2">
    <source>
        <dbReference type="EMBL" id="SIS73921.1"/>
    </source>
</evidence>
<dbReference type="OrthoDB" id="9799894at2"/>
<dbReference type="Pfam" id="PF06676">
    <property type="entry name" value="DUF1178"/>
    <property type="match status" value="1"/>
</dbReference>
<evidence type="ECO:0008006" key="4">
    <source>
        <dbReference type="Google" id="ProtNLM"/>
    </source>
</evidence>
<accession>A0A1N7LJJ0</accession>
<keyword evidence="3" id="KW-1185">Reference proteome</keyword>
<protein>
    <recommendedName>
        <fullName evidence="4">DUF1178 family protein</fullName>
    </recommendedName>
</protein>
<feature type="compositionally biased region" description="Polar residues" evidence="1">
    <location>
        <begin position="64"/>
        <end position="74"/>
    </location>
</feature>
<name>A0A1N7LJJ0_9RHOB</name>
<gene>
    <name evidence="2" type="ORF">SAMN05421795_103120</name>
</gene>
<feature type="region of interest" description="Disordered" evidence="1">
    <location>
        <begin position="49"/>
        <end position="102"/>
    </location>
</feature>
<evidence type="ECO:0000313" key="3">
    <source>
        <dbReference type="Proteomes" id="UP000186098"/>
    </source>
</evidence>
<dbReference type="AlphaFoldDB" id="A0A1N7LJJ0"/>
<evidence type="ECO:0000256" key="1">
    <source>
        <dbReference type="SAM" id="MobiDB-lite"/>
    </source>
</evidence>
<dbReference type="RefSeq" id="WP_076365170.1">
    <property type="nucleotide sequence ID" value="NZ_FTOM01000003.1"/>
</dbReference>
<reference evidence="3" key="1">
    <citation type="submission" date="2017-01" db="EMBL/GenBank/DDBJ databases">
        <authorList>
            <person name="Varghese N."/>
            <person name="Submissions S."/>
        </authorList>
    </citation>
    <scope>NUCLEOTIDE SEQUENCE [LARGE SCALE GENOMIC DNA]</scope>
    <source>
        <strain evidence="3">DSM 18714</strain>
    </source>
</reference>
<sequence length="173" mass="18475">MIRYSLRCDRNHAFDSWFQSAEAYEKLAAAGLVSCAICGSTQVEKTLMAPAVRPARRTPARPDASQSDASQPDTSPAGAAPGATAPAPSATAARPLARPSGEIEEKLRALRAEIEASTDDVGTAFAREARAMHEGRTPERAIRGVARLDEARQLLEDGIPVLPLPFIPTRKTN</sequence>
<dbReference type="PIRSF" id="PIRSF032131">
    <property type="entry name" value="UCP032131"/>
    <property type="match status" value="1"/>
</dbReference>
<organism evidence="2 3">
    <name type="scientific">Phaeovulum vinaykumarii</name>
    <dbReference type="NCBI Taxonomy" id="407234"/>
    <lineage>
        <taxon>Bacteria</taxon>
        <taxon>Pseudomonadati</taxon>
        <taxon>Pseudomonadota</taxon>
        <taxon>Alphaproteobacteria</taxon>
        <taxon>Rhodobacterales</taxon>
        <taxon>Paracoccaceae</taxon>
        <taxon>Phaeovulum</taxon>
    </lineage>
</organism>
<dbReference type="Proteomes" id="UP000186098">
    <property type="component" value="Unassembled WGS sequence"/>
</dbReference>
<dbReference type="EMBL" id="FTOM01000003">
    <property type="protein sequence ID" value="SIS73921.1"/>
    <property type="molecule type" value="Genomic_DNA"/>
</dbReference>
<dbReference type="InterPro" id="IPR009562">
    <property type="entry name" value="DUF1178"/>
</dbReference>